<name>A0A9Q9DR28_CURCL</name>
<dbReference type="PANTHER" id="PTHR12455">
    <property type="entry name" value="NUCLEOLAR COMPLEX PROTEIN 4"/>
    <property type="match status" value="1"/>
</dbReference>
<evidence type="ECO:0000313" key="5">
    <source>
        <dbReference type="Proteomes" id="UP001056012"/>
    </source>
</evidence>
<dbReference type="EMBL" id="CP089276">
    <property type="protein sequence ID" value="USP77018.1"/>
    <property type="molecule type" value="Genomic_DNA"/>
</dbReference>
<dbReference type="GO" id="GO:0042254">
    <property type="term" value="P:ribosome biogenesis"/>
    <property type="evidence" value="ECO:0007669"/>
    <property type="project" value="InterPro"/>
</dbReference>
<dbReference type="PANTHER" id="PTHR12455:SF0">
    <property type="entry name" value="NUCLEOLAR COMPLEX PROTEIN 4 HOMOLOG"/>
    <property type="match status" value="1"/>
</dbReference>
<organism evidence="4 5">
    <name type="scientific">Curvularia clavata</name>
    <dbReference type="NCBI Taxonomy" id="95742"/>
    <lineage>
        <taxon>Eukaryota</taxon>
        <taxon>Fungi</taxon>
        <taxon>Dikarya</taxon>
        <taxon>Ascomycota</taxon>
        <taxon>Pezizomycotina</taxon>
        <taxon>Dothideomycetes</taxon>
        <taxon>Pleosporomycetidae</taxon>
        <taxon>Pleosporales</taxon>
        <taxon>Pleosporineae</taxon>
        <taxon>Pleosporaceae</taxon>
        <taxon>Curvularia</taxon>
    </lineage>
</organism>
<dbReference type="InterPro" id="IPR027193">
    <property type="entry name" value="Noc4"/>
</dbReference>
<reference evidence="4" key="1">
    <citation type="submission" date="2021-12" db="EMBL/GenBank/DDBJ databases">
        <title>Curvularia clavata genome.</title>
        <authorList>
            <person name="Cao Y."/>
        </authorList>
    </citation>
    <scope>NUCLEOTIDE SEQUENCE</scope>
    <source>
        <strain evidence="4">Yc1106</strain>
    </source>
</reference>
<dbReference type="InterPro" id="IPR005612">
    <property type="entry name" value="CCAAT-binding_factor"/>
</dbReference>
<feature type="compositionally biased region" description="Basic and acidic residues" evidence="2">
    <location>
        <begin position="18"/>
        <end position="28"/>
    </location>
</feature>
<keyword evidence="5" id="KW-1185">Reference proteome</keyword>
<dbReference type="GO" id="GO:0032040">
    <property type="term" value="C:small-subunit processome"/>
    <property type="evidence" value="ECO:0007669"/>
    <property type="project" value="TreeGrafter"/>
</dbReference>
<accession>A0A9Q9DR28</accession>
<dbReference type="Proteomes" id="UP001056012">
    <property type="component" value="Chromosome 3"/>
</dbReference>
<dbReference type="OrthoDB" id="10263185at2759"/>
<dbReference type="Pfam" id="PF03914">
    <property type="entry name" value="CBF"/>
    <property type="match status" value="1"/>
</dbReference>
<feature type="region of interest" description="Disordered" evidence="2">
    <location>
        <begin position="1"/>
        <end position="44"/>
    </location>
</feature>
<evidence type="ECO:0000256" key="1">
    <source>
        <dbReference type="ARBA" id="ARBA00007797"/>
    </source>
</evidence>
<gene>
    <name evidence="4" type="ORF">yc1106_04292</name>
</gene>
<feature type="domain" description="CCAAT-binding factor" evidence="3">
    <location>
        <begin position="324"/>
        <end position="481"/>
    </location>
</feature>
<evidence type="ECO:0000313" key="4">
    <source>
        <dbReference type="EMBL" id="USP77018.1"/>
    </source>
</evidence>
<dbReference type="AlphaFoldDB" id="A0A9Q9DR28"/>
<comment type="similarity">
    <text evidence="1">Belongs to the CBF/MAK21 family.</text>
</comment>
<dbReference type="VEuPathDB" id="FungiDB:yc1106_04292"/>
<evidence type="ECO:0000259" key="3">
    <source>
        <dbReference type="Pfam" id="PF03914"/>
    </source>
</evidence>
<dbReference type="GO" id="GO:0030692">
    <property type="term" value="C:Noc4p-Nop14p complex"/>
    <property type="evidence" value="ECO:0007669"/>
    <property type="project" value="TreeGrafter"/>
</dbReference>
<protein>
    <recommendedName>
        <fullName evidence="3">CCAAT-binding factor domain-containing protein</fullName>
    </recommendedName>
</protein>
<sequence length="550" mass="62932">MPGTKSAAVSGVKRKRDLSKPERGESKSKSRRKSPSEDGNDTEDVQSEILQLEAQILESRKHYNNIAALLQRARQSDAENEGPILAAVALCRVFSRLLVTGDMVKSKGMSEAEGVIVSWLKERYKELCKLLLDDFLRSEHPPKQSVALTLLMRLVKEEAKSQKDYKIKNGPLPRLIDVLLRLPSDDLNREEFVEKYLKQFDDIRYQTFQTIKNTLDEDLDITTRQLVAANSMSLLSMLDQVPKSKSEIQNFYVEIQGKSPIPSLQAYKEKAQAAWLATMRTGLSKEQRKSILTTFSYQIAPWFQQPEILSDFLTDSYNVGGATSLLALSGIYYLISEKNLDYPSFYYKLYSLLDDGLLHSKHRSRFFRLLDTFMSSSHLPATLVASFIKRLSRLALHGPPAGIVVVVPWVYNMFKRHPACTFMMHREMRDPELKKEVEEEGMDDPFDMNEPDPFLTNAIESSVWELVALQSHYHPNVATLAKIISEQFTKRSYNLEDFLDHSYTALLDVELDRELKKEPEIEFEIPKRILTADEGLNPMGQLLTHVIEAR</sequence>
<proteinExistence type="inferred from homology"/>
<evidence type="ECO:0000256" key="2">
    <source>
        <dbReference type="SAM" id="MobiDB-lite"/>
    </source>
</evidence>